<dbReference type="PANTHER" id="PTHR12547">
    <property type="entry name" value="CCCH ZINC FINGER/TIS11-RELATED"/>
    <property type="match status" value="1"/>
</dbReference>
<feature type="domain" description="C3H1-type" evidence="8">
    <location>
        <begin position="308"/>
        <end position="335"/>
    </location>
</feature>
<dbReference type="SUPFAM" id="SSF90229">
    <property type="entry name" value="CCCH zinc finger"/>
    <property type="match status" value="2"/>
</dbReference>
<dbReference type="CDD" id="cd22464">
    <property type="entry name" value="KH-I_AtC3H36_like"/>
    <property type="match status" value="1"/>
</dbReference>
<accession>A0ABS8VKN6</accession>
<evidence type="ECO:0000256" key="7">
    <source>
        <dbReference type="SAM" id="MobiDB-lite"/>
    </source>
</evidence>
<gene>
    <name evidence="9" type="ORF">HAX54_036874</name>
</gene>
<dbReference type="SUPFAM" id="SSF54791">
    <property type="entry name" value="Eukaryotic type KH-domain (KH-domain type I)"/>
    <property type="match status" value="1"/>
</dbReference>
<evidence type="ECO:0000259" key="8">
    <source>
        <dbReference type="PROSITE" id="PS50103"/>
    </source>
</evidence>
<keyword evidence="4 6" id="KW-0862">Zinc</keyword>
<evidence type="ECO:0000256" key="6">
    <source>
        <dbReference type="PROSITE-ProRule" id="PRU00723"/>
    </source>
</evidence>
<comment type="caution">
    <text evidence="9">The sequence shown here is derived from an EMBL/GenBank/DDBJ whole genome shotgun (WGS) entry which is preliminary data.</text>
</comment>
<dbReference type="Pfam" id="PF00642">
    <property type="entry name" value="zf-CCCH"/>
    <property type="match status" value="1"/>
</dbReference>
<evidence type="ECO:0000313" key="9">
    <source>
        <dbReference type="EMBL" id="MCD9646720.1"/>
    </source>
</evidence>
<keyword evidence="10" id="KW-1185">Reference proteome</keyword>
<feature type="zinc finger region" description="C3H1-type" evidence="6">
    <location>
        <begin position="308"/>
        <end position="335"/>
    </location>
</feature>
<evidence type="ECO:0000256" key="4">
    <source>
        <dbReference type="ARBA" id="ARBA00022833"/>
    </source>
</evidence>
<dbReference type="Gene3D" id="4.10.1000.10">
    <property type="entry name" value="Zinc finger, CCCH-type"/>
    <property type="match status" value="2"/>
</dbReference>
<dbReference type="InterPro" id="IPR041367">
    <property type="entry name" value="Znf-CCCH_4"/>
</dbReference>
<dbReference type="Proteomes" id="UP000823775">
    <property type="component" value="Unassembled WGS sequence"/>
</dbReference>
<keyword evidence="1 6" id="KW-0479">Metal-binding</keyword>
<reference evidence="9 10" key="1">
    <citation type="journal article" date="2021" name="BMC Genomics">
        <title>Datura genome reveals duplications of psychoactive alkaloid biosynthetic genes and high mutation rate following tissue culture.</title>
        <authorList>
            <person name="Rajewski A."/>
            <person name="Carter-House D."/>
            <person name="Stajich J."/>
            <person name="Litt A."/>
        </authorList>
    </citation>
    <scope>NUCLEOTIDE SEQUENCE [LARGE SCALE GENOMIC DNA]</scope>
    <source>
        <strain evidence="9">AR-01</strain>
    </source>
</reference>
<dbReference type="Pfam" id="PF18044">
    <property type="entry name" value="zf-CCCH_4"/>
    <property type="match status" value="1"/>
</dbReference>
<evidence type="ECO:0000313" key="10">
    <source>
        <dbReference type="Proteomes" id="UP000823775"/>
    </source>
</evidence>
<sequence>MEFGGGRKRGRPHGPMNGNGGFKKSKQELESIPTGIGSKSKPCTKFFRHQICEKNLLVPCFGPIEEYMLDMNQQLGTAVSMTWAFAVIDLLADNTSGCPFGEGCHFLHYVPGGLKAVTQMLGSNPALPAASRNSIAPPSFPDGSAPPAVKTRLCTKYNTAEGCKFGDKCRFAHGEWELGRPAAPLHEESHGMFQMHGRYGNRPETNPAGIGAAASFGSSATAKISVDASLAGRIIGKGGVNSKQICRVTGVKFSIRDHESDPNLRNIELEGTIDQIEQASRMVRELIQSVTTSATSLMKNTSSSATSNYKTKICENFAKSSCTFGEKCHFAHGAEELRRSGFHQGSRNDFQIFAQHHFGVACTASYGIFGMLTRIESVEIRCLYIACKEGLKESTSIQKSCILYWNYRSPEHKSLDKTECI</sequence>
<keyword evidence="2" id="KW-0677">Repeat</keyword>
<dbReference type="PROSITE" id="PS50084">
    <property type="entry name" value="KH_TYPE_1"/>
    <property type="match status" value="1"/>
</dbReference>
<dbReference type="InterPro" id="IPR004088">
    <property type="entry name" value="KH_dom_type_1"/>
</dbReference>
<dbReference type="InterPro" id="IPR036855">
    <property type="entry name" value="Znf_CCCH_sf"/>
</dbReference>
<evidence type="ECO:0000256" key="1">
    <source>
        <dbReference type="ARBA" id="ARBA00022723"/>
    </source>
</evidence>
<dbReference type="InterPro" id="IPR045877">
    <property type="entry name" value="ZFP36-like"/>
</dbReference>
<dbReference type="InterPro" id="IPR004087">
    <property type="entry name" value="KH_dom"/>
</dbReference>
<feature type="region of interest" description="Disordered" evidence="7">
    <location>
        <begin position="1"/>
        <end position="25"/>
    </location>
</feature>
<name>A0ABS8VKN6_DATST</name>
<dbReference type="Pfam" id="PF00013">
    <property type="entry name" value="KH_1"/>
    <property type="match status" value="1"/>
</dbReference>
<dbReference type="InterPro" id="IPR000571">
    <property type="entry name" value="Znf_CCCH"/>
</dbReference>
<feature type="zinc finger region" description="C3H1-type" evidence="6">
    <location>
        <begin position="148"/>
        <end position="176"/>
    </location>
</feature>
<dbReference type="PANTHER" id="PTHR12547:SF173">
    <property type="entry name" value="ZINC FINGER CCCH DOMAIN-CONTAINING PROTEIN 52"/>
    <property type="match status" value="1"/>
</dbReference>
<organism evidence="9 10">
    <name type="scientific">Datura stramonium</name>
    <name type="common">Jimsonweed</name>
    <name type="synonym">Common thornapple</name>
    <dbReference type="NCBI Taxonomy" id="4076"/>
    <lineage>
        <taxon>Eukaryota</taxon>
        <taxon>Viridiplantae</taxon>
        <taxon>Streptophyta</taxon>
        <taxon>Embryophyta</taxon>
        <taxon>Tracheophyta</taxon>
        <taxon>Spermatophyta</taxon>
        <taxon>Magnoliopsida</taxon>
        <taxon>eudicotyledons</taxon>
        <taxon>Gunneridae</taxon>
        <taxon>Pentapetalae</taxon>
        <taxon>asterids</taxon>
        <taxon>lamiids</taxon>
        <taxon>Solanales</taxon>
        <taxon>Solanaceae</taxon>
        <taxon>Solanoideae</taxon>
        <taxon>Datureae</taxon>
        <taxon>Datura</taxon>
    </lineage>
</organism>
<evidence type="ECO:0000256" key="3">
    <source>
        <dbReference type="ARBA" id="ARBA00022771"/>
    </source>
</evidence>
<keyword evidence="3 6" id="KW-0863">Zinc-finger</keyword>
<protein>
    <recommendedName>
        <fullName evidence="8">C3H1-type domain-containing protein</fullName>
    </recommendedName>
</protein>
<proteinExistence type="predicted"/>
<dbReference type="PROSITE" id="PS50103">
    <property type="entry name" value="ZF_C3H1"/>
    <property type="match status" value="2"/>
</dbReference>
<dbReference type="SMART" id="SM00322">
    <property type="entry name" value="KH"/>
    <property type="match status" value="1"/>
</dbReference>
<dbReference type="SMART" id="SM00356">
    <property type="entry name" value="ZnF_C3H1"/>
    <property type="match status" value="2"/>
</dbReference>
<feature type="compositionally biased region" description="Basic residues" evidence="7">
    <location>
        <begin position="1"/>
        <end position="12"/>
    </location>
</feature>
<feature type="domain" description="C3H1-type" evidence="8">
    <location>
        <begin position="148"/>
        <end position="176"/>
    </location>
</feature>
<dbReference type="InterPro" id="IPR036612">
    <property type="entry name" value="KH_dom_type_1_sf"/>
</dbReference>
<evidence type="ECO:0000256" key="2">
    <source>
        <dbReference type="ARBA" id="ARBA00022737"/>
    </source>
</evidence>
<dbReference type="EMBL" id="JACEIK010004903">
    <property type="protein sequence ID" value="MCD9646720.1"/>
    <property type="molecule type" value="Genomic_DNA"/>
</dbReference>
<evidence type="ECO:0000256" key="5">
    <source>
        <dbReference type="PROSITE-ProRule" id="PRU00117"/>
    </source>
</evidence>
<dbReference type="Gene3D" id="3.30.1370.10">
    <property type="entry name" value="K Homology domain, type 1"/>
    <property type="match status" value="1"/>
</dbReference>
<dbReference type="Pfam" id="PF14608">
    <property type="entry name" value="zf-CCCH_2"/>
    <property type="match status" value="1"/>
</dbReference>
<keyword evidence="5" id="KW-0694">RNA-binding</keyword>